<dbReference type="Gene3D" id="3.40.630.150">
    <property type="entry name" value="Malonyl-CoA decarboxylase, catalytic domain"/>
    <property type="match status" value="1"/>
</dbReference>
<keyword evidence="3" id="KW-0456">Lyase</keyword>
<dbReference type="InterPro" id="IPR007956">
    <property type="entry name" value="Malonyl_CoA_deC_C"/>
</dbReference>
<dbReference type="Gene3D" id="1.20.140.90">
    <property type="entry name" value="Malonyl-CoA decarboxylase, oligemerization domain"/>
    <property type="match status" value="1"/>
</dbReference>
<dbReference type="GO" id="GO:0050080">
    <property type="term" value="F:malonyl-CoA decarboxylase activity"/>
    <property type="evidence" value="ECO:0007669"/>
    <property type="project" value="UniProtKB-EC"/>
</dbReference>
<accession>A0A161K162</accession>
<evidence type="ECO:0000259" key="1">
    <source>
        <dbReference type="Pfam" id="PF05292"/>
    </source>
</evidence>
<evidence type="ECO:0000259" key="2">
    <source>
        <dbReference type="Pfam" id="PF17408"/>
    </source>
</evidence>
<feature type="domain" description="Malonyl-CoA decarboxylase N-terminal" evidence="2">
    <location>
        <begin position="23"/>
        <end position="90"/>
    </location>
</feature>
<dbReference type="InterPro" id="IPR035372">
    <property type="entry name" value="MCD_N"/>
</dbReference>
<name>A0A161K162_9ZZZZ</name>
<dbReference type="AlphaFoldDB" id="A0A161K162"/>
<dbReference type="GO" id="GO:0006633">
    <property type="term" value="P:fatty acid biosynthetic process"/>
    <property type="evidence" value="ECO:0007669"/>
    <property type="project" value="InterPro"/>
</dbReference>
<gene>
    <name evidence="3" type="ORF">MGWOODY_XGa2825</name>
</gene>
<protein>
    <submittedName>
        <fullName evidence="3">Malonyl-CoA decarboxylase</fullName>
        <ecNumber evidence="3">4.1.1.9</ecNumber>
    </submittedName>
</protein>
<proteinExistence type="predicted"/>
<sequence>MDTTDLRQGVDNWLEVSLDSDVQSGRLKAEAALRATLRSARIRLLTQFNDLPDGIKFLVSMRSELIVMKGEDAQLNAFDHEFRNLLESWFDIGFLELHRITWDAPATLLETLANYEAVHPIRSWRDIKHRLAATDRRCYAFIHPQMPNDPLIFVWVALTHGIPDNIQNLLSIQGAEVELGEANTAVFYSISATQSGLDGVGLGSFLIKRVVDRLSRDHKQLKVFSTLSPIPGFTRWLQELTAGEDCGSGSVNDAVGRLQHHGDLTRIFSDRSWVRDAAAVDQVREPLLVLCAHYLMEAKRGESALDPVANFHLSNGASIERLNWQGDTSKKGQLQSACLMANYRYRLKDIESNHEAYHTDGKIVCAKSVSGLLKT</sequence>
<dbReference type="EC" id="4.1.1.9" evidence="3"/>
<reference evidence="3" key="1">
    <citation type="submission" date="2015-10" db="EMBL/GenBank/DDBJ databases">
        <authorList>
            <person name="Gilbert D.G."/>
        </authorList>
    </citation>
    <scope>NUCLEOTIDE SEQUENCE</scope>
</reference>
<dbReference type="Pfam" id="PF05292">
    <property type="entry name" value="MCD"/>
    <property type="match status" value="1"/>
</dbReference>
<dbReference type="EMBL" id="CZRL01000038">
    <property type="protein sequence ID" value="CUS50760.1"/>
    <property type="molecule type" value="Genomic_DNA"/>
</dbReference>
<dbReference type="PANTHER" id="PTHR28641">
    <property type="match status" value="1"/>
</dbReference>
<evidence type="ECO:0000313" key="3">
    <source>
        <dbReference type="EMBL" id="CUS50760.1"/>
    </source>
</evidence>
<dbReference type="InterPro" id="IPR038351">
    <property type="entry name" value="MCD_N_sf"/>
</dbReference>
<dbReference type="Pfam" id="PF17408">
    <property type="entry name" value="MCD_N"/>
    <property type="match status" value="1"/>
</dbReference>
<feature type="domain" description="Malonyl-CoA decarboxylase C-terminal" evidence="1">
    <location>
        <begin position="93"/>
        <end position="345"/>
    </location>
</feature>
<organism evidence="3">
    <name type="scientific">hydrothermal vent metagenome</name>
    <dbReference type="NCBI Taxonomy" id="652676"/>
    <lineage>
        <taxon>unclassified sequences</taxon>
        <taxon>metagenomes</taxon>
        <taxon>ecological metagenomes</taxon>
    </lineage>
</organism>
<dbReference type="InterPro" id="IPR042303">
    <property type="entry name" value="Malonyl_CoA_deC_C_sf"/>
</dbReference>
<dbReference type="InterPro" id="IPR038917">
    <property type="entry name" value="Malonyl_CoA_deC"/>
</dbReference>
<dbReference type="PANTHER" id="PTHR28641:SF1">
    <property type="entry name" value="MALONYL-COA DECARBOXYLASE, MITOCHONDRIAL"/>
    <property type="match status" value="1"/>
</dbReference>